<gene>
    <name evidence="2" type="ORF">GALMADRAFT_216737</name>
</gene>
<evidence type="ECO:0000313" key="3">
    <source>
        <dbReference type="Proteomes" id="UP000027222"/>
    </source>
</evidence>
<dbReference type="Proteomes" id="UP000027222">
    <property type="component" value="Unassembled WGS sequence"/>
</dbReference>
<organism evidence="2 3">
    <name type="scientific">Galerina marginata (strain CBS 339.88)</name>
    <dbReference type="NCBI Taxonomy" id="685588"/>
    <lineage>
        <taxon>Eukaryota</taxon>
        <taxon>Fungi</taxon>
        <taxon>Dikarya</taxon>
        <taxon>Basidiomycota</taxon>
        <taxon>Agaricomycotina</taxon>
        <taxon>Agaricomycetes</taxon>
        <taxon>Agaricomycetidae</taxon>
        <taxon>Agaricales</taxon>
        <taxon>Agaricineae</taxon>
        <taxon>Strophariaceae</taxon>
        <taxon>Galerina</taxon>
    </lineage>
</organism>
<keyword evidence="3" id="KW-1185">Reference proteome</keyword>
<protein>
    <submittedName>
        <fullName evidence="2">Uncharacterized protein</fullName>
    </submittedName>
</protein>
<evidence type="ECO:0000313" key="2">
    <source>
        <dbReference type="EMBL" id="KDR66847.1"/>
    </source>
</evidence>
<accession>A0A067SA88</accession>
<dbReference type="OrthoDB" id="3121763at2759"/>
<dbReference type="EMBL" id="KL142419">
    <property type="protein sequence ID" value="KDR66847.1"/>
    <property type="molecule type" value="Genomic_DNA"/>
</dbReference>
<dbReference type="STRING" id="685588.A0A067SA88"/>
<reference evidence="3" key="1">
    <citation type="journal article" date="2014" name="Proc. Natl. Acad. Sci. U.S.A.">
        <title>Extensive sampling of basidiomycete genomes demonstrates inadequacy of the white-rot/brown-rot paradigm for wood decay fungi.</title>
        <authorList>
            <person name="Riley R."/>
            <person name="Salamov A.A."/>
            <person name="Brown D.W."/>
            <person name="Nagy L.G."/>
            <person name="Floudas D."/>
            <person name="Held B.W."/>
            <person name="Levasseur A."/>
            <person name="Lombard V."/>
            <person name="Morin E."/>
            <person name="Otillar R."/>
            <person name="Lindquist E.A."/>
            <person name="Sun H."/>
            <person name="LaButti K.M."/>
            <person name="Schmutz J."/>
            <person name="Jabbour D."/>
            <person name="Luo H."/>
            <person name="Baker S.E."/>
            <person name="Pisabarro A.G."/>
            <person name="Walton J.D."/>
            <person name="Blanchette R.A."/>
            <person name="Henrissat B."/>
            <person name="Martin F."/>
            <person name="Cullen D."/>
            <person name="Hibbett D.S."/>
            <person name="Grigoriev I.V."/>
        </authorList>
    </citation>
    <scope>NUCLEOTIDE SEQUENCE [LARGE SCALE GENOMIC DNA]</scope>
    <source>
        <strain evidence="3">CBS 339.88</strain>
    </source>
</reference>
<feature type="region of interest" description="Disordered" evidence="1">
    <location>
        <begin position="30"/>
        <end position="62"/>
    </location>
</feature>
<evidence type="ECO:0000256" key="1">
    <source>
        <dbReference type="SAM" id="MobiDB-lite"/>
    </source>
</evidence>
<name>A0A067SA88_GALM3</name>
<dbReference type="AlphaFoldDB" id="A0A067SA88"/>
<proteinExistence type="predicted"/>
<sequence>MDNWEFPEFPFPIATIVGSTANLLTQTPAVSNVQEEPEESGYSADSDDPRNAIRRPAQRQPKSAKVNLLHRLVRDFLREGKFIPAKKSSVLVPELPSGPSTVIAEAYINRRHSGPSVDNLQFDWKLTMDHEWNARALQLLNNKFILYLKEEHLIDLVQLLGHDNISDSADVARLLSEITDIEKLFYNKLKSRRSKLKTGIKKVNMMPNASRNEIEEKFQRDYAEENRRSRRYERKKNLYIRRGETIIQKLQSVLQAGDRELWASIQIIFAHLNREDISSDETEVEDMFGSPKIVRRIRKAWLAPVVSKVMNFVDSQYCSRNPNGSVKRGAAPLRREWTSKSINTLSQPKPFLPRNFYSTEIVAEVMATLLPKPEVRIPGVPEPQSLLAQYQHQAPTADVINPELNESTAMDTH</sequence>
<dbReference type="HOGENOM" id="CLU_032326_0_0_1"/>